<name>A0AAD9KV41_RIDPI</name>
<keyword evidence="3" id="KW-1185">Reference proteome</keyword>
<evidence type="ECO:0000256" key="1">
    <source>
        <dbReference type="ARBA" id="ARBA00010105"/>
    </source>
</evidence>
<proteinExistence type="inferred from homology"/>
<dbReference type="InterPro" id="IPR003226">
    <property type="entry name" value="MYG1_exonuclease"/>
</dbReference>
<accession>A0AAD9KV41</accession>
<reference evidence="2" key="1">
    <citation type="journal article" date="2023" name="Mol. Biol. Evol.">
        <title>Third-Generation Sequencing Reveals the Adaptive Role of the Epigenome in Three Deep-Sea Polychaetes.</title>
        <authorList>
            <person name="Perez M."/>
            <person name="Aroh O."/>
            <person name="Sun Y."/>
            <person name="Lan Y."/>
            <person name="Juniper S.K."/>
            <person name="Young C.R."/>
            <person name="Angers B."/>
            <person name="Qian P.Y."/>
        </authorList>
    </citation>
    <scope>NUCLEOTIDE SEQUENCE</scope>
    <source>
        <strain evidence="2">R07B-5</strain>
    </source>
</reference>
<dbReference type="Pfam" id="PF03690">
    <property type="entry name" value="MYG1_exonuc"/>
    <property type="match status" value="1"/>
</dbReference>
<dbReference type="GO" id="GO:0005737">
    <property type="term" value="C:cytoplasm"/>
    <property type="evidence" value="ECO:0007669"/>
    <property type="project" value="TreeGrafter"/>
</dbReference>
<evidence type="ECO:0000313" key="3">
    <source>
        <dbReference type="Proteomes" id="UP001209878"/>
    </source>
</evidence>
<evidence type="ECO:0000313" key="2">
    <source>
        <dbReference type="EMBL" id="KAK2177966.1"/>
    </source>
</evidence>
<organism evidence="2 3">
    <name type="scientific">Ridgeia piscesae</name>
    <name type="common">Tubeworm</name>
    <dbReference type="NCBI Taxonomy" id="27915"/>
    <lineage>
        <taxon>Eukaryota</taxon>
        <taxon>Metazoa</taxon>
        <taxon>Spiralia</taxon>
        <taxon>Lophotrochozoa</taxon>
        <taxon>Annelida</taxon>
        <taxon>Polychaeta</taxon>
        <taxon>Sedentaria</taxon>
        <taxon>Canalipalpata</taxon>
        <taxon>Sabellida</taxon>
        <taxon>Siboglinidae</taxon>
        <taxon>Ridgeia</taxon>
    </lineage>
</organism>
<sequence>MASACDSTVTTRREQMKKTAIGTHPGNFHCDGALACFMLTLLPEYKDAAIIRLHVYSAISALRLAKE</sequence>
<dbReference type="PANTHER" id="PTHR11215">
    <property type="entry name" value="METAL DEPENDENT HYDROLASE - RELATED"/>
    <property type="match status" value="1"/>
</dbReference>
<dbReference type="AlphaFoldDB" id="A0AAD9KV41"/>
<protein>
    <submittedName>
        <fullName evidence="2">Uncharacterized protein</fullName>
    </submittedName>
</protein>
<dbReference type="EMBL" id="JAODUO010000569">
    <property type="protein sequence ID" value="KAK2177966.1"/>
    <property type="molecule type" value="Genomic_DNA"/>
</dbReference>
<dbReference type="PANTHER" id="PTHR11215:SF1">
    <property type="entry name" value="MYG1 EXONUCLEASE"/>
    <property type="match status" value="1"/>
</dbReference>
<comment type="similarity">
    <text evidence="1">Belongs to the MYG1 family.</text>
</comment>
<gene>
    <name evidence="2" type="ORF">NP493_570g04000</name>
</gene>
<dbReference type="Proteomes" id="UP001209878">
    <property type="component" value="Unassembled WGS sequence"/>
</dbReference>
<comment type="caution">
    <text evidence="2">The sequence shown here is derived from an EMBL/GenBank/DDBJ whole genome shotgun (WGS) entry which is preliminary data.</text>
</comment>
<dbReference type="GO" id="GO:0005634">
    <property type="term" value="C:nucleus"/>
    <property type="evidence" value="ECO:0007669"/>
    <property type="project" value="TreeGrafter"/>
</dbReference>